<comment type="cofactor">
    <cofactor evidence="1">
        <name>Zn(2+)</name>
        <dbReference type="ChEBI" id="CHEBI:29105"/>
    </cofactor>
</comment>
<protein>
    <recommendedName>
        <fullName evidence="8">Adenosine deaminase domain-containing protein</fullName>
    </recommendedName>
</protein>
<keyword evidence="4" id="KW-0378">Hydrolase</keyword>
<evidence type="ECO:0000256" key="6">
    <source>
        <dbReference type="ARBA" id="ARBA00023080"/>
    </source>
</evidence>
<dbReference type="GO" id="GO:0006154">
    <property type="term" value="P:adenosine catabolic process"/>
    <property type="evidence" value="ECO:0007669"/>
    <property type="project" value="TreeGrafter"/>
</dbReference>
<dbReference type="GO" id="GO:0009117">
    <property type="term" value="P:nucleotide metabolic process"/>
    <property type="evidence" value="ECO:0007669"/>
    <property type="project" value="UniProtKB-KW"/>
</dbReference>
<dbReference type="SUPFAM" id="SSF51556">
    <property type="entry name" value="Metallo-dependent hydrolases"/>
    <property type="match status" value="1"/>
</dbReference>
<reference evidence="9" key="1">
    <citation type="submission" date="2023-02" db="EMBL/GenBank/DDBJ databases">
        <authorList>
            <person name="Palmer J.M."/>
        </authorList>
    </citation>
    <scope>NUCLEOTIDE SEQUENCE</scope>
    <source>
        <strain evidence="9">FW57</strain>
    </source>
</reference>
<dbReference type="Gene3D" id="3.20.20.140">
    <property type="entry name" value="Metal-dependent hydrolases"/>
    <property type="match status" value="1"/>
</dbReference>
<dbReference type="InterPro" id="IPR001365">
    <property type="entry name" value="A_deaminase_dom"/>
</dbReference>
<name>A0AAD4F0A3_9PEZI</name>
<evidence type="ECO:0000256" key="2">
    <source>
        <dbReference type="ARBA" id="ARBA00006676"/>
    </source>
</evidence>
<keyword evidence="5" id="KW-0862">Zinc</keyword>
<feature type="domain" description="Adenosine deaminase" evidence="8">
    <location>
        <begin position="15"/>
        <end position="347"/>
    </location>
</feature>
<evidence type="ECO:0000256" key="4">
    <source>
        <dbReference type="ARBA" id="ARBA00022801"/>
    </source>
</evidence>
<dbReference type="PANTHER" id="PTHR11409:SF42">
    <property type="entry name" value="ADENOSINE DEAMINASE-LIKE PROTEIN"/>
    <property type="match status" value="1"/>
</dbReference>
<dbReference type="EMBL" id="JAHCVI010000001">
    <property type="protein sequence ID" value="KAG7290759.1"/>
    <property type="molecule type" value="Genomic_DNA"/>
</dbReference>
<evidence type="ECO:0000256" key="1">
    <source>
        <dbReference type="ARBA" id="ARBA00001947"/>
    </source>
</evidence>
<evidence type="ECO:0000313" key="9">
    <source>
        <dbReference type="EMBL" id="KAG7290759.1"/>
    </source>
</evidence>
<dbReference type="AlphaFoldDB" id="A0AAD4F0A3"/>
<evidence type="ECO:0000313" key="10">
    <source>
        <dbReference type="Proteomes" id="UP001197093"/>
    </source>
</evidence>
<accession>A0AAD4F0A3</accession>
<keyword evidence="3" id="KW-0479">Metal-binding</keyword>
<dbReference type="Pfam" id="PF00962">
    <property type="entry name" value="A_deaminase"/>
    <property type="match status" value="1"/>
</dbReference>
<dbReference type="InterPro" id="IPR032466">
    <property type="entry name" value="Metal_Hydrolase"/>
</dbReference>
<keyword evidence="6" id="KW-0546">Nucleotide metabolism</keyword>
<evidence type="ECO:0000256" key="3">
    <source>
        <dbReference type="ARBA" id="ARBA00022723"/>
    </source>
</evidence>
<comment type="caution">
    <text evidence="9">The sequence shown here is derived from an EMBL/GenBank/DDBJ whole genome shotgun (WGS) entry which is preliminary data.</text>
</comment>
<dbReference type="Proteomes" id="UP001197093">
    <property type="component" value="Unassembled WGS sequence"/>
</dbReference>
<dbReference type="InterPro" id="IPR006330">
    <property type="entry name" value="Ado/ade_deaminase"/>
</dbReference>
<evidence type="ECO:0000256" key="7">
    <source>
        <dbReference type="ARBA" id="ARBA00048787"/>
    </source>
</evidence>
<dbReference type="CDD" id="cd00443">
    <property type="entry name" value="ADA_AMPD"/>
    <property type="match status" value="1"/>
</dbReference>
<dbReference type="PANTHER" id="PTHR11409">
    <property type="entry name" value="ADENOSINE DEAMINASE"/>
    <property type="match status" value="1"/>
</dbReference>
<evidence type="ECO:0000256" key="5">
    <source>
        <dbReference type="ARBA" id="ARBA00022833"/>
    </source>
</evidence>
<sequence length="351" mass="38844">MGNLETAVLDFKALPKIELHAHLSGSISRQCLHEVWLSKKAAGETSLQDPLIEMPPGKHDYDLKTFFPLFSSYIYNLVNDVATLRYTTLSVLRDSAADGVVYLELRTTPRAMPAAGLTEADYIQTILDTIAGYEQSQAAEPEPKLRTKLILSIDRRNTPAQASRVLDLARRFLHRGVVGIDLCGDPAVPLDPGLSPIFEETRRVPGLGMTLHFAEAACSGSDAELDVLLGWRPDRIGHVICVNDRVRREIVKRPGIGLELCLSCNVHAGMICGGFESHHFGEWWKVDETVVVLSTDDVGVFGSPLSNEYALVAQHFGLSRPEMCALVRKGVDVIFGGEEEKTRLRDILWRE</sequence>
<comment type="similarity">
    <text evidence="2">Belongs to the metallo-dependent hydrolases superfamily. Adenosine and AMP deaminases family.</text>
</comment>
<keyword evidence="10" id="KW-1185">Reference proteome</keyword>
<comment type="catalytic activity">
    <reaction evidence="7">
        <text>N(6)-methyl-AMP + H2O + H(+) = IMP + methylamine</text>
        <dbReference type="Rhea" id="RHEA:16001"/>
        <dbReference type="ChEBI" id="CHEBI:15377"/>
        <dbReference type="ChEBI" id="CHEBI:15378"/>
        <dbReference type="ChEBI" id="CHEBI:58053"/>
        <dbReference type="ChEBI" id="CHEBI:59338"/>
        <dbReference type="ChEBI" id="CHEBI:144842"/>
    </reaction>
    <physiologicalReaction direction="left-to-right" evidence="7">
        <dbReference type="Rhea" id="RHEA:16002"/>
    </physiologicalReaction>
</comment>
<gene>
    <name evidence="9" type="ORF">NEMBOFW57_000762</name>
</gene>
<proteinExistence type="inferred from homology"/>
<dbReference type="GO" id="GO:0046103">
    <property type="term" value="P:inosine biosynthetic process"/>
    <property type="evidence" value="ECO:0007669"/>
    <property type="project" value="TreeGrafter"/>
</dbReference>
<dbReference type="GO" id="GO:0046872">
    <property type="term" value="F:metal ion binding"/>
    <property type="evidence" value="ECO:0007669"/>
    <property type="project" value="UniProtKB-KW"/>
</dbReference>
<evidence type="ECO:0000259" key="8">
    <source>
        <dbReference type="Pfam" id="PF00962"/>
    </source>
</evidence>
<dbReference type="GO" id="GO:0004000">
    <property type="term" value="F:adenosine deaminase activity"/>
    <property type="evidence" value="ECO:0007669"/>
    <property type="project" value="TreeGrafter"/>
</dbReference>
<organism evidence="9 10">
    <name type="scientific">Staphylotrichum longicolle</name>
    <dbReference type="NCBI Taxonomy" id="669026"/>
    <lineage>
        <taxon>Eukaryota</taxon>
        <taxon>Fungi</taxon>
        <taxon>Dikarya</taxon>
        <taxon>Ascomycota</taxon>
        <taxon>Pezizomycotina</taxon>
        <taxon>Sordariomycetes</taxon>
        <taxon>Sordariomycetidae</taxon>
        <taxon>Sordariales</taxon>
        <taxon>Chaetomiaceae</taxon>
        <taxon>Staphylotrichum</taxon>
    </lineage>
</organism>